<name>A0A1G8ECS3_9FLAO</name>
<dbReference type="AlphaFoldDB" id="A0A1G8ECS3"/>
<dbReference type="SUPFAM" id="SSF111369">
    <property type="entry name" value="HlyD-like secretion proteins"/>
    <property type="match status" value="1"/>
</dbReference>
<dbReference type="Gene3D" id="3.30.70.100">
    <property type="match status" value="1"/>
</dbReference>
<dbReference type="PANTHER" id="PTHR30097:SF15">
    <property type="entry name" value="CATION EFFLUX SYSTEM PROTEIN CUSB"/>
    <property type="match status" value="1"/>
</dbReference>
<keyword evidence="2" id="KW-0813">Transport</keyword>
<dbReference type="PROSITE" id="PS50846">
    <property type="entry name" value="HMA_2"/>
    <property type="match status" value="1"/>
</dbReference>
<dbReference type="InterPro" id="IPR058790">
    <property type="entry name" value="BSH_CusB"/>
</dbReference>
<protein>
    <submittedName>
        <fullName evidence="5">Membrane fusion protein, Cu(I)/Ag(I) efflux system</fullName>
    </submittedName>
</protein>
<keyword evidence="3" id="KW-0812">Transmembrane</keyword>
<dbReference type="RefSeq" id="WP_090408143.1">
    <property type="nucleotide sequence ID" value="NZ_FNDQ01000010.1"/>
</dbReference>
<organism evidence="5 6">
    <name type="scientific">Myroides phaeus</name>
    <dbReference type="NCBI Taxonomy" id="702745"/>
    <lineage>
        <taxon>Bacteria</taxon>
        <taxon>Pseudomonadati</taxon>
        <taxon>Bacteroidota</taxon>
        <taxon>Flavobacteriia</taxon>
        <taxon>Flavobacteriales</taxon>
        <taxon>Flavobacteriaceae</taxon>
        <taxon>Myroides</taxon>
    </lineage>
</organism>
<dbReference type="Gene3D" id="6.10.140.730">
    <property type="match status" value="1"/>
</dbReference>
<dbReference type="GO" id="GO:0015679">
    <property type="term" value="P:plasma membrane copper ion transport"/>
    <property type="evidence" value="ECO:0007669"/>
    <property type="project" value="TreeGrafter"/>
</dbReference>
<dbReference type="Proteomes" id="UP000243588">
    <property type="component" value="Unassembled WGS sequence"/>
</dbReference>
<accession>A0A1G8ECS3</accession>
<dbReference type="GO" id="GO:0022857">
    <property type="term" value="F:transmembrane transporter activity"/>
    <property type="evidence" value="ECO:0007669"/>
    <property type="project" value="InterPro"/>
</dbReference>
<dbReference type="Gene3D" id="2.40.30.170">
    <property type="match status" value="1"/>
</dbReference>
<dbReference type="Pfam" id="PF25919">
    <property type="entry name" value="BSH_CusB"/>
    <property type="match status" value="1"/>
</dbReference>
<dbReference type="EMBL" id="FNDQ01000010">
    <property type="protein sequence ID" value="SDH67673.1"/>
    <property type="molecule type" value="Genomic_DNA"/>
</dbReference>
<evidence type="ECO:0000313" key="6">
    <source>
        <dbReference type="Proteomes" id="UP000243588"/>
    </source>
</evidence>
<dbReference type="NCBIfam" id="TIGR01730">
    <property type="entry name" value="RND_mfp"/>
    <property type="match status" value="1"/>
</dbReference>
<dbReference type="SUPFAM" id="SSF55008">
    <property type="entry name" value="HMA, heavy metal-associated domain"/>
    <property type="match status" value="1"/>
</dbReference>
<dbReference type="InterPro" id="IPR006143">
    <property type="entry name" value="RND_pump_MFP"/>
</dbReference>
<dbReference type="PANTHER" id="PTHR30097">
    <property type="entry name" value="CATION EFFLUX SYSTEM PROTEIN CUSB"/>
    <property type="match status" value="1"/>
</dbReference>
<dbReference type="InterPro" id="IPR036163">
    <property type="entry name" value="HMA_dom_sf"/>
</dbReference>
<dbReference type="Pfam" id="PF25954">
    <property type="entry name" value="Beta-barrel_RND_2"/>
    <property type="match status" value="1"/>
</dbReference>
<dbReference type="InterPro" id="IPR045800">
    <property type="entry name" value="HMBD"/>
</dbReference>
<dbReference type="InterPro" id="IPR058792">
    <property type="entry name" value="Beta-barrel_RND_2"/>
</dbReference>
<evidence type="ECO:0000259" key="4">
    <source>
        <dbReference type="PROSITE" id="PS50846"/>
    </source>
</evidence>
<dbReference type="GO" id="GO:0016020">
    <property type="term" value="C:membrane"/>
    <property type="evidence" value="ECO:0007669"/>
    <property type="project" value="InterPro"/>
</dbReference>
<comment type="similarity">
    <text evidence="1">Belongs to the membrane fusion protein (MFP) (TC 8.A.1) family.</text>
</comment>
<keyword evidence="3" id="KW-1133">Transmembrane helix</keyword>
<dbReference type="GO" id="GO:0030288">
    <property type="term" value="C:outer membrane-bounded periplasmic space"/>
    <property type="evidence" value="ECO:0007669"/>
    <property type="project" value="TreeGrafter"/>
</dbReference>
<dbReference type="GO" id="GO:0046914">
    <property type="term" value="F:transition metal ion binding"/>
    <property type="evidence" value="ECO:0007669"/>
    <property type="project" value="TreeGrafter"/>
</dbReference>
<feature type="transmembrane region" description="Helical" evidence="3">
    <location>
        <begin position="12"/>
        <end position="30"/>
    </location>
</feature>
<dbReference type="STRING" id="702745.SAMN05421818_11043"/>
<dbReference type="InterPro" id="IPR058791">
    <property type="entry name" value="3HB_CusB"/>
</dbReference>
<dbReference type="InterPro" id="IPR006121">
    <property type="entry name" value="HMA_dom"/>
</dbReference>
<sequence length="523" mass="57577">MDKLKNIFQNNAVKYGAILLIGLLLGWLIFGGSGTHEHNGEPAPTEEKATLWTCSMHPQIKMDKPGKCPLCAMDLIPLKSGDSGDETVDDNAIQMSKQAMALANIQTTIVGRKDPIKDIELYGTIQVDERLQQSQTSHVNGRIEKLYINFTGEAVKQGQLIATIYSPDLLTAQQELLEAEKLKDFQPLLVDAAKQKLRLWKMSEGQINKVLTSGNVSPYVSIHANTSGIVVAKNVNQGDYINQGTVLFSISNLSKIWAVFDAYENDLPFLKEGADLEYTLQSIPGKVYKGKIAFINPIIDATSRTAKVRVETDNSDQNLKPEMYASARIKAPMKAYNNEMVIPKSAVLWTGKRSIIYVKQPNTTIPAFMMREIELGPSLGENYVVMSGLQDGEEIVTNGVFTIDASAQLEGKRSMMNKEDSNATAGHIDHSTTNKHSEEVMFKVLGNCTLCQERIETAAKSVAGVHIASWDVNTKLLHLTFDSSKTNKTKVSKAVAGVGHDTEIHKASHDAYVGLHSCCQYTR</sequence>
<gene>
    <name evidence="5" type="ORF">SAMN05421818_11043</name>
</gene>
<dbReference type="Pfam" id="PF25975">
    <property type="entry name" value="CzcB_C"/>
    <property type="match status" value="1"/>
</dbReference>
<dbReference type="FunFam" id="2.40.30.170:FF:000010">
    <property type="entry name" value="Efflux RND transporter periplasmic adaptor subunit"/>
    <property type="match status" value="1"/>
</dbReference>
<evidence type="ECO:0000256" key="1">
    <source>
        <dbReference type="ARBA" id="ARBA00009477"/>
    </source>
</evidence>
<dbReference type="Pfam" id="PF19335">
    <property type="entry name" value="HMBD"/>
    <property type="match status" value="1"/>
</dbReference>
<evidence type="ECO:0000313" key="5">
    <source>
        <dbReference type="EMBL" id="SDH67673.1"/>
    </source>
</evidence>
<dbReference type="GO" id="GO:0060003">
    <property type="term" value="P:copper ion export"/>
    <property type="evidence" value="ECO:0007669"/>
    <property type="project" value="TreeGrafter"/>
</dbReference>
<feature type="domain" description="HMA" evidence="4">
    <location>
        <begin position="437"/>
        <end position="503"/>
    </location>
</feature>
<keyword evidence="3" id="KW-0472">Membrane</keyword>
<evidence type="ECO:0000256" key="3">
    <source>
        <dbReference type="SAM" id="Phobius"/>
    </source>
</evidence>
<dbReference type="InterPro" id="IPR051909">
    <property type="entry name" value="MFP_Cation_Efflux"/>
</dbReference>
<evidence type="ECO:0000256" key="2">
    <source>
        <dbReference type="ARBA" id="ARBA00022448"/>
    </source>
</evidence>
<dbReference type="InterPro" id="IPR058649">
    <property type="entry name" value="CzcB_C"/>
</dbReference>
<reference evidence="6" key="1">
    <citation type="submission" date="2016-10" db="EMBL/GenBank/DDBJ databases">
        <authorList>
            <person name="Varghese N."/>
            <person name="Submissions S."/>
        </authorList>
    </citation>
    <scope>NUCLEOTIDE SEQUENCE [LARGE SCALE GENOMIC DNA]</scope>
    <source>
        <strain evidence="6">DSM 23313</strain>
    </source>
</reference>
<dbReference type="Gene3D" id="2.40.420.20">
    <property type="match status" value="1"/>
</dbReference>
<keyword evidence="6" id="KW-1185">Reference proteome</keyword>
<proteinExistence type="inferred from homology"/>
<dbReference type="Pfam" id="PF25869">
    <property type="entry name" value="3HB_CusB"/>
    <property type="match status" value="1"/>
</dbReference>